<proteinExistence type="inferred from homology"/>
<evidence type="ECO:0000256" key="5">
    <source>
        <dbReference type="SAM" id="MobiDB-lite"/>
    </source>
</evidence>
<keyword evidence="8" id="KW-1185">Reference proteome</keyword>
<feature type="compositionally biased region" description="Basic and acidic residues" evidence="5">
    <location>
        <begin position="10"/>
        <end position="23"/>
    </location>
</feature>
<protein>
    <submittedName>
        <fullName evidence="7">FAD linked oxidases, C-terminal domain</fullName>
    </submittedName>
</protein>
<dbReference type="AlphaFoldDB" id="A0A1H3ARL9"/>
<comment type="similarity">
    <text evidence="2">Belongs to the FAD-binding oxidoreductase/transferase type 4 family.</text>
</comment>
<dbReference type="InterPro" id="IPR004113">
    <property type="entry name" value="FAD-bd_oxidored_4_C"/>
</dbReference>
<keyword evidence="3" id="KW-0285">Flavoprotein</keyword>
<dbReference type="Pfam" id="PF02913">
    <property type="entry name" value="FAD-oxidase_C"/>
    <property type="match status" value="1"/>
</dbReference>
<dbReference type="InterPro" id="IPR051264">
    <property type="entry name" value="FAD-oxidored/transferase_4"/>
</dbReference>
<keyword evidence="4" id="KW-0274">FAD</keyword>
<dbReference type="Gene3D" id="3.30.70.2740">
    <property type="match status" value="1"/>
</dbReference>
<sequence>MAYGHVGDGNLHDNLSEPEPRDDGAFRARAAALSRVVHDSAAAFDGSISAEHGRGRSQRDVIADYKSPLELELMRGVKQLLDPAGLMNPGKVLPG</sequence>
<dbReference type="EMBL" id="FNOT01000001">
    <property type="protein sequence ID" value="SDX32283.1"/>
    <property type="molecule type" value="Genomic_DNA"/>
</dbReference>
<dbReference type="STRING" id="1137993.SAMN05660209_00156"/>
<comment type="cofactor">
    <cofactor evidence="1">
        <name>FAD</name>
        <dbReference type="ChEBI" id="CHEBI:57692"/>
    </cofactor>
</comment>
<dbReference type="InterPro" id="IPR016164">
    <property type="entry name" value="FAD-linked_Oxase-like_C"/>
</dbReference>
<name>A0A1H3ARL9_9ACTN</name>
<organism evidence="7 8">
    <name type="scientific">Geodermatophilus africanus</name>
    <dbReference type="NCBI Taxonomy" id="1137993"/>
    <lineage>
        <taxon>Bacteria</taxon>
        <taxon>Bacillati</taxon>
        <taxon>Actinomycetota</taxon>
        <taxon>Actinomycetes</taxon>
        <taxon>Geodermatophilales</taxon>
        <taxon>Geodermatophilaceae</taxon>
        <taxon>Geodermatophilus</taxon>
    </lineage>
</organism>
<dbReference type="Gene3D" id="1.10.45.10">
    <property type="entry name" value="Vanillyl-alcohol Oxidase, Chain A, domain 4"/>
    <property type="match status" value="1"/>
</dbReference>
<dbReference type="InterPro" id="IPR016171">
    <property type="entry name" value="Vanillyl_alc_oxidase_C-sub2"/>
</dbReference>
<feature type="domain" description="FAD-binding oxidoreductase/transferase type 4 C-terminal" evidence="6">
    <location>
        <begin position="2"/>
        <end position="92"/>
    </location>
</feature>
<dbReference type="SUPFAM" id="SSF55103">
    <property type="entry name" value="FAD-linked oxidases, C-terminal domain"/>
    <property type="match status" value="1"/>
</dbReference>
<dbReference type="Proteomes" id="UP000198921">
    <property type="component" value="Unassembled WGS sequence"/>
</dbReference>
<dbReference type="GO" id="GO:0022904">
    <property type="term" value="P:respiratory electron transport chain"/>
    <property type="evidence" value="ECO:0007669"/>
    <property type="project" value="TreeGrafter"/>
</dbReference>
<feature type="region of interest" description="Disordered" evidence="5">
    <location>
        <begin position="1"/>
        <end position="23"/>
    </location>
</feature>
<gene>
    <name evidence="7" type="ORF">SAMN05660209_00156</name>
</gene>
<evidence type="ECO:0000256" key="1">
    <source>
        <dbReference type="ARBA" id="ARBA00001974"/>
    </source>
</evidence>
<dbReference type="GO" id="GO:0050660">
    <property type="term" value="F:flavin adenine dinucleotide binding"/>
    <property type="evidence" value="ECO:0007669"/>
    <property type="project" value="InterPro"/>
</dbReference>
<evidence type="ECO:0000259" key="6">
    <source>
        <dbReference type="Pfam" id="PF02913"/>
    </source>
</evidence>
<evidence type="ECO:0000313" key="7">
    <source>
        <dbReference type="EMBL" id="SDX32283.1"/>
    </source>
</evidence>
<accession>A0A1H3ARL9</accession>
<evidence type="ECO:0000256" key="3">
    <source>
        <dbReference type="ARBA" id="ARBA00022630"/>
    </source>
</evidence>
<evidence type="ECO:0000256" key="4">
    <source>
        <dbReference type="ARBA" id="ARBA00022827"/>
    </source>
</evidence>
<dbReference type="RefSeq" id="WP_244522265.1">
    <property type="nucleotide sequence ID" value="NZ_FNOT01000001.1"/>
</dbReference>
<dbReference type="FunFam" id="1.10.45.10:FF:000001">
    <property type="entry name" value="D-lactate dehydrogenase mitochondrial"/>
    <property type="match status" value="1"/>
</dbReference>
<reference evidence="8" key="1">
    <citation type="submission" date="2016-10" db="EMBL/GenBank/DDBJ databases">
        <authorList>
            <person name="Varghese N."/>
            <person name="Submissions S."/>
        </authorList>
    </citation>
    <scope>NUCLEOTIDE SEQUENCE [LARGE SCALE GENOMIC DNA]</scope>
    <source>
        <strain evidence="8">DSM 45422</strain>
    </source>
</reference>
<evidence type="ECO:0000313" key="8">
    <source>
        <dbReference type="Proteomes" id="UP000198921"/>
    </source>
</evidence>
<dbReference type="PANTHER" id="PTHR43716">
    <property type="entry name" value="D-2-HYDROXYGLUTARATE DEHYDROGENASE, MITOCHONDRIAL"/>
    <property type="match status" value="1"/>
</dbReference>
<dbReference type="PANTHER" id="PTHR43716:SF2">
    <property type="entry name" value="BLL6224 PROTEIN"/>
    <property type="match status" value="1"/>
</dbReference>
<dbReference type="GO" id="GO:0003824">
    <property type="term" value="F:catalytic activity"/>
    <property type="evidence" value="ECO:0007669"/>
    <property type="project" value="InterPro"/>
</dbReference>
<evidence type="ECO:0000256" key="2">
    <source>
        <dbReference type="ARBA" id="ARBA00008000"/>
    </source>
</evidence>